<keyword evidence="5" id="KW-0560">Oxidoreductase</keyword>
<evidence type="ECO:0000313" key="9">
    <source>
        <dbReference type="EnsemblMetazoa" id="GPAI039218-PA"/>
    </source>
</evidence>
<protein>
    <recommendedName>
        <fullName evidence="1">superoxide dismutase</fullName>
        <ecNumber evidence="1">1.15.1.1</ecNumber>
    </recommendedName>
</protein>
<dbReference type="EnsemblMetazoa" id="GPAI039218-RA">
    <property type="protein sequence ID" value="GPAI039218-PA"/>
    <property type="gene ID" value="GPAI039218"/>
</dbReference>
<evidence type="ECO:0000256" key="5">
    <source>
        <dbReference type="ARBA" id="ARBA00023002"/>
    </source>
</evidence>
<dbReference type="InterPro" id="IPR001424">
    <property type="entry name" value="SOD_Cu_Zn_dom"/>
</dbReference>
<evidence type="ECO:0000259" key="8">
    <source>
        <dbReference type="Pfam" id="PF00080"/>
    </source>
</evidence>
<dbReference type="GO" id="GO:0005507">
    <property type="term" value="F:copper ion binding"/>
    <property type="evidence" value="ECO:0007669"/>
    <property type="project" value="InterPro"/>
</dbReference>
<sequence>MMLNSVQCATRTFAFVFLIVMTILLNVNECVSSQVSSDNAEKVHLISDNNKVKRLTVPLNGNMYMWTQQHPNYYDIPYVRTPLDYFSNYRSYLFTGWPYYPHQQRVIPRWQVGSKLIGEGIEGMIAFQPIPYSSSHVRVILNATGLPPGRHALHIHTYGDMSDGCVSTGEQFPNNFLGNVNAKEDGSVSVAFISAFLNLFGFHGIVGRSIIIHEKPIDLNTILNAEIISSALPDALASQNEEKSVGAAIACGIVSVLQQQQQQQQQQSEQK</sequence>
<keyword evidence="7" id="KW-0732">Signal</keyword>
<accession>A0A1B0AAA7</accession>
<evidence type="ECO:0000313" key="10">
    <source>
        <dbReference type="Proteomes" id="UP000092445"/>
    </source>
</evidence>
<reference evidence="10" key="1">
    <citation type="submission" date="2014-03" db="EMBL/GenBank/DDBJ databases">
        <authorList>
            <person name="Aksoy S."/>
            <person name="Warren W."/>
            <person name="Wilson R.K."/>
        </authorList>
    </citation>
    <scope>NUCLEOTIDE SEQUENCE [LARGE SCALE GENOMIC DNA]</scope>
    <source>
        <strain evidence="10">IAEA</strain>
    </source>
</reference>
<keyword evidence="3" id="KW-0862">Zinc</keyword>
<dbReference type="SUPFAM" id="SSF49329">
    <property type="entry name" value="Cu,Zn superoxide dismutase-like"/>
    <property type="match status" value="1"/>
</dbReference>
<dbReference type="InterPro" id="IPR036423">
    <property type="entry name" value="SOD-like_Cu/Zn_dom_sf"/>
</dbReference>
<proteinExistence type="predicted"/>
<name>A0A1B0AAA7_GLOPL</name>
<comment type="catalytic activity">
    <reaction evidence="6">
        <text>2 superoxide + 2 H(+) = H2O2 + O2</text>
        <dbReference type="Rhea" id="RHEA:20696"/>
        <dbReference type="ChEBI" id="CHEBI:15378"/>
        <dbReference type="ChEBI" id="CHEBI:15379"/>
        <dbReference type="ChEBI" id="CHEBI:16240"/>
        <dbReference type="ChEBI" id="CHEBI:18421"/>
        <dbReference type="EC" id="1.15.1.1"/>
    </reaction>
</comment>
<dbReference type="GO" id="GO:0004784">
    <property type="term" value="F:superoxide dismutase activity"/>
    <property type="evidence" value="ECO:0007669"/>
    <property type="project" value="UniProtKB-EC"/>
</dbReference>
<keyword evidence="4" id="KW-0049">Antioxidant</keyword>
<dbReference type="EC" id="1.15.1.1" evidence="1"/>
<feature type="signal peptide" evidence="7">
    <location>
        <begin position="1"/>
        <end position="32"/>
    </location>
</feature>
<evidence type="ECO:0000256" key="4">
    <source>
        <dbReference type="ARBA" id="ARBA00022862"/>
    </source>
</evidence>
<feature type="domain" description="Superoxide dismutase copper/zinc binding" evidence="8">
    <location>
        <begin position="122"/>
        <end position="254"/>
    </location>
</feature>
<evidence type="ECO:0000256" key="7">
    <source>
        <dbReference type="SAM" id="SignalP"/>
    </source>
</evidence>
<evidence type="ECO:0000256" key="1">
    <source>
        <dbReference type="ARBA" id="ARBA00012682"/>
    </source>
</evidence>
<dbReference type="Pfam" id="PF00080">
    <property type="entry name" value="Sod_Cu"/>
    <property type="match status" value="1"/>
</dbReference>
<dbReference type="VEuPathDB" id="VectorBase:GPAI039218"/>
<dbReference type="PANTHER" id="PTHR10003">
    <property type="entry name" value="SUPEROXIDE DISMUTASE CU-ZN -RELATED"/>
    <property type="match status" value="1"/>
</dbReference>
<organism evidence="9 10">
    <name type="scientific">Glossina pallidipes</name>
    <name type="common">Tsetse fly</name>
    <dbReference type="NCBI Taxonomy" id="7398"/>
    <lineage>
        <taxon>Eukaryota</taxon>
        <taxon>Metazoa</taxon>
        <taxon>Ecdysozoa</taxon>
        <taxon>Arthropoda</taxon>
        <taxon>Hexapoda</taxon>
        <taxon>Insecta</taxon>
        <taxon>Pterygota</taxon>
        <taxon>Neoptera</taxon>
        <taxon>Endopterygota</taxon>
        <taxon>Diptera</taxon>
        <taxon>Brachycera</taxon>
        <taxon>Muscomorpha</taxon>
        <taxon>Hippoboscoidea</taxon>
        <taxon>Glossinidae</taxon>
        <taxon>Glossina</taxon>
    </lineage>
</organism>
<dbReference type="InterPro" id="IPR024134">
    <property type="entry name" value="SOD_Cu/Zn_/chaperone"/>
</dbReference>
<evidence type="ECO:0000256" key="2">
    <source>
        <dbReference type="ARBA" id="ARBA00022723"/>
    </source>
</evidence>
<dbReference type="AlphaFoldDB" id="A0A1B0AAA7"/>
<feature type="chain" id="PRO_5008403638" description="superoxide dismutase" evidence="7">
    <location>
        <begin position="33"/>
        <end position="271"/>
    </location>
</feature>
<dbReference type="Proteomes" id="UP000092445">
    <property type="component" value="Unassembled WGS sequence"/>
</dbReference>
<keyword evidence="10" id="KW-1185">Reference proteome</keyword>
<keyword evidence="2" id="KW-0479">Metal-binding</keyword>
<dbReference type="STRING" id="7398.A0A1B0AAA7"/>
<reference evidence="9" key="2">
    <citation type="submission" date="2020-05" db="UniProtKB">
        <authorList>
            <consortium name="EnsemblMetazoa"/>
        </authorList>
    </citation>
    <scope>IDENTIFICATION</scope>
    <source>
        <strain evidence="9">IAEA</strain>
    </source>
</reference>
<evidence type="ECO:0000256" key="6">
    <source>
        <dbReference type="ARBA" id="ARBA00049204"/>
    </source>
</evidence>
<evidence type="ECO:0000256" key="3">
    <source>
        <dbReference type="ARBA" id="ARBA00022833"/>
    </source>
</evidence>
<dbReference type="Gene3D" id="2.60.40.200">
    <property type="entry name" value="Superoxide dismutase, copper/zinc binding domain"/>
    <property type="match status" value="1"/>
</dbReference>